<keyword evidence="9" id="KW-1185">Reference proteome</keyword>
<proteinExistence type="predicted"/>
<keyword evidence="3" id="KW-0449">Lipoprotein</keyword>
<accession>A0ABR0DCJ1</accession>
<sequence length="217" mass="23452">MFKKTRQTCLNYFSVNSLTLQQHVQLVLYHITPKYYSLDNFKWVSNPVRTQASGQDGAVWGLYFSTGKGDKVIVSTGIVDVPIYKIAVWRDLDFPLAVYQVGKVLLPREFSEARAPVVSPPSRGGKRTGDTGEPARSPAIGGPSYGSRRRKGPSMVPAYSPAFSPASPPSHDGDGNGDLVGAARAPVMGDPGNGSWRMNVGFGLVTAIWLCMGLFLS</sequence>
<keyword evidence="7" id="KW-1133">Transmembrane helix</keyword>
<feature type="region of interest" description="Disordered" evidence="6">
    <location>
        <begin position="115"/>
        <end position="186"/>
    </location>
</feature>
<keyword evidence="2" id="KW-1003">Cell membrane</keyword>
<evidence type="ECO:0000313" key="9">
    <source>
        <dbReference type="Proteomes" id="UP001291926"/>
    </source>
</evidence>
<evidence type="ECO:0000256" key="3">
    <source>
        <dbReference type="ARBA" id="ARBA00022622"/>
    </source>
</evidence>
<evidence type="ECO:0000256" key="1">
    <source>
        <dbReference type="ARBA" id="ARBA00004609"/>
    </source>
</evidence>
<keyword evidence="5 7" id="KW-0472">Membrane</keyword>
<evidence type="ECO:0000256" key="2">
    <source>
        <dbReference type="ARBA" id="ARBA00022475"/>
    </source>
</evidence>
<protein>
    <recommendedName>
        <fullName evidence="10">FAS1 domain-containing protein</fullName>
    </recommendedName>
</protein>
<keyword evidence="7" id="KW-0812">Transmembrane</keyword>
<dbReference type="InterPro" id="IPR045003">
    <property type="entry name" value="FLA_A"/>
</dbReference>
<name>A0ABR0DCJ1_9LAMI</name>
<evidence type="ECO:0000256" key="5">
    <source>
        <dbReference type="ARBA" id="ARBA00023136"/>
    </source>
</evidence>
<dbReference type="InterPro" id="IPR036378">
    <property type="entry name" value="FAS1_dom_sf"/>
</dbReference>
<evidence type="ECO:0000256" key="4">
    <source>
        <dbReference type="ARBA" id="ARBA00022729"/>
    </source>
</evidence>
<keyword evidence="4" id="KW-0732">Signal</keyword>
<evidence type="ECO:0000256" key="7">
    <source>
        <dbReference type="SAM" id="Phobius"/>
    </source>
</evidence>
<dbReference type="PANTHER" id="PTHR32077">
    <property type="entry name" value="FASCICLIN-LIKE ARABINOGALACTAN PROTEIN"/>
    <property type="match status" value="1"/>
</dbReference>
<organism evidence="8 9">
    <name type="scientific">Penstemon davidsonii</name>
    <dbReference type="NCBI Taxonomy" id="160366"/>
    <lineage>
        <taxon>Eukaryota</taxon>
        <taxon>Viridiplantae</taxon>
        <taxon>Streptophyta</taxon>
        <taxon>Embryophyta</taxon>
        <taxon>Tracheophyta</taxon>
        <taxon>Spermatophyta</taxon>
        <taxon>Magnoliopsida</taxon>
        <taxon>eudicotyledons</taxon>
        <taxon>Gunneridae</taxon>
        <taxon>Pentapetalae</taxon>
        <taxon>asterids</taxon>
        <taxon>lamiids</taxon>
        <taxon>Lamiales</taxon>
        <taxon>Plantaginaceae</taxon>
        <taxon>Cheloneae</taxon>
        <taxon>Penstemon</taxon>
    </lineage>
</organism>
<comment type="subcellular location">
    <subcellularLocation>
        <location evidence="1">Cell membrane</location>
        <topology evidence="1">Lipid-anchor</topology>
        <topology evidence="1">GPI-anchor</topology>
    </subcellularLocation>
</comment>
<keyword evidence="3" id="KW-0336">GPI-anchor</keyword>
<comment type="caution">
    <text evidence="8">The sequence shown here is derived from an EMBL/GenBank/DDBJ whole genome shotgun (WGS) entry which is preliminary data.</text>
</comment>
<dbReference type="Proteomes" id="UP001291926">
    <property type="component" value="Unassembled WGS sequence"/>
</dbReference>
<gene>
    <name evidence="8" type="ORF">RD792_006282</name>
</gene>
<feature type="transmembrane region" description="Helical" evidence="7">
    <location>
        <begin position="198"/>
        <end position="216"/>
    </location>
</feature>
<dbReference type="PANTHER" id="PTHR32077:SF54">
    <property type="entry name" value="FASCICLIN-LIKE ARABINOGALACTAN PROTEIN 13-RELATED"/>
    <property type="match status" value="1"/>
</dbReference>
<evidence type="ECO:0008006" key="10">
    <source>
        <dbReference type="Google" id="ProtNLM"/>
    </source>
</evidence>
<evidence type="ECO:0000256" key="6">
    <source>
        <dbReference type="SAM" id="MobiDB-lite"/>
    </source>
</evidence>
<keyword evidence="3" id="KW-0325">Glycoprotein</keyword>
<evidence type="ECO:0000313" key="8">
    <source>
        <dbReference type="EMBL" id="KAK4486967.1"/>
    </source>
</evidence>
<reference evidence="8 9" key="1">
    <citation type="journal article" date="2023" name="bioRxiv">
        <title>Genome report: Whole genome sequence and annotation of Penstemon davidsonii.</title>
        <authorList>
            <person name="Ostevik K.L."/>
            <person name="Alabady M."/>
            <person name="Zhang M."/>
            <person name="Rausher M.D."/>
        </authorList>
    </citation>
    <scope>NUCLEOTIDE SEQUENCE [LARGE SCALE GENOMIC DNA]</scope>
    <source>
        <strain evidence="8">DNT005</strain>
        <tissue evidence="8">Whole leaf</tissue>
    </source>
</reference>
<dbReference type="EMBL" id="JAYDYQ010002152">
    <property type="protein sequence ID" value="KAK4486967.1"/>
    <property type="molecule type" value="Genomic_DNA"/>
</dbReference>
<dbReference type="SUPFAM" id="SSF82153">
    <property type="entry name" value="FAS1 domain"/>
    <property type="match status" value="1"/>
</dbReference>